<dbReference type="Proteomes" id="UP000032946">
    <property type="component" value="Chromosome"/>
</dbReference>
<keyword evidence="2" id="KW-1185">Reference proteome</keyword>
<protein>
    <submittedName>
        <fullName evidence="1">Uncharacterized protein</fullName>
    </submittedName>
</protein>
<dbReference type="AlphaFoldDB" id="A0A9P1KKD9"/>
<dbReference type="EMBL" id="FO818640">
    <property type="protein sequence ID" value="CDM97209.1"/>
    <property type="molecule type" value="Genomic_DNA"/>
</dbReference>
<evidence type="ECO:0000313" key="1">
    <source>
        <dbReference type="EMBL" id="CDM97209.1"/>
    </source>
</evidence>
<reference evidence="1 2" key="1">
    <citation type="submission" date="2014-02" db="EMBL/GenBank/DDBJ databases">
        <authorList>
            <person name="Genoscope - CEA"/>
        </authorList>
    </citation>
    <scope>NUCLEOTIDE SEQUENCE [LARGE SCALE GENOMIC DNA]</scope>
    <source>
        <strain evidence="1 2">PCC 8005</strain>
    </source>
</reference>
<organism evidence="1 2">
    <name type="scientific">Limnospira indica PCC 8005</name>
    <dbReference type="NCBI Taxonomy" id="376219"/>
    <lineage>
        <taxon>Bacteria</taxon>
        <taxon>Bacillati</taxon>
        <taxon>Cyanobacteriota</taxon>
        <taxon>Cyanophyceae</taxon>
        <taxon>Oscillatoriophycideae</taxon>
        <taxon>Oscillatoriales</taxon>
        <taxon>Sirenicapillariaceae</taxon>
        <taxon>Limnospira</taxon>
    </lineage>
</organism>
<evidence type="ECO:0000313" key="2">
    <source>
        <dbReference type="Proteomes" id="UP000032946"/>
    </source>
</evidence>
<proteinExistence type="predicted"/>
<accession>A0A9P1KKD9</accession>
<gene>
    <name evidence="1" type="ORF">ARTHRO_50177</name>
</gene>
<name>A0A9P1KKD9_9CYAN</name>
<sequence length="64" mass="6653">MVLAVASWVGFGLGSVLGSVLGCWLGSVLGSAALHPTYNSLLIVNYSLLIIDCASPNLQFIINC</sequence>